<evidence type="ECO:0000259" key="1">
    <source>
        <dbReference type="Pfam" id="PF22881"/>
    </source>
</evidence>
<gene>
    <name evidence="2" type="ORF">HMPREF0026_01803</name>
</gene>
<dbReference type="HOGENOM" id="CLU_044038_1_0_6"/>
<dbReference type="Proteomes" id="UP000018442">
    <property type="component" value="Unassembled WGS sequence"/>
</dbReference>
<dbReference type="EMBL" id="GG705011">
    <property type="protein sequence ID" value="EEY94527.1"/>
    <property type="molecule type" value="Genomic_DNA"/>
</dbReference>
<dbReference type="NCBIfam" id="NF033645">
    <property type="entry name" value="pilus_FilE"/>
    <property type="match status" value="1"/>
</dbReference>
<sequence length="400" mass="45418">MVMLKKNIQMSKYAMLMIGIGIVSGQNVYADGFYTIIGPDGRPMIVPKKDTPQQLQSQVRNIEKESTLPNKIIENKVETPVKLSNSQNRNIQSDISNTRKIEKIEPAIVEQNVESKKKLVVETPSAQKLKSVQTLESKQQKTKDINQKEKDSKLVNPINNKELKKESNTSAQQKDGFTSIDGVLYVNNEYLEGQEFNLEGKKRFYTMPDGSGRLETIERKKGVSRSMLDRIMSRPMESSKAITLSTNYVRLTPEDLALAFEEDRCFVENYTKSIKKLSLNKDIGLWPRKPLKEKFEYELVELGNPITYIQIDSYASSNNKPVYYWPLVIFLDKKGCIQEGVSGFKNETVHETTFKHAAIQGVLRVPETAHYVMMTPLASAVDVPEQELSNQGQIKISVIQ</sequence>
<dbReference type="InterPro" id="IPR055226">
    <property type="entry name" value="FilE_C"/>
</dbReference>
<reference evidence="3" key="1">
    <citation type="journal article" date="2012" name="PLoS ONE">
        <title>The success of Acinetobacter species; genetic, metabolic and virulence attributes.</title>
        <authorList>
            <person name="Peleg A.Y."/>
            <person name="de Breij A."/>
            <person name="Adams M.D."/>
            <person name="Cerqueira G.M."/>
            <person name="Mocali S."/>
            <person name="Galardini M."/>
            <person name="Nibbering P.H."/>
            <person name="Earl A.M."/>
            <person name="Ward D.V."/>
            <person name="Paterson D.L."/>
            <person name="Seifert H."/>
            <person name="Dijkshoorn L."/>
        </authorList>
    </citation>
    <scope>NUCLEOTIDE SEQUENCE [LARGE SCALE GENOMIC DNA]</scope>
    <source>
        <strain evidence="3">SH205</strain>
    </source>
</reference>
<dbReference type="InterPro" id="IPR049782">
    <property type="entry name" value="FilE-like"/>
</dbReference>
<evidence type="ECO:0000313" key="3">
    <source>
        <dbReference type="Proteomes" id="UP000018442"/>
    </source>
</evidence>
<evidence type="ECO:0000313" key="2">
    <source>
        <dbReference type="EMBL" id="EEY94527.1"/>
    </source>
</evidence>
<protein>
    <recommendedName>
        <fullName evidence="1">FilE C-terminal domain-containing protein</fullName>
    </recommendedName>
</protein>
<proteinExistence type="predicted"/>
<dbReference type="Pfam" id="PF22881">
    <property type="entry name" value="FilE_C"/>
    <property type="match status" value="1"/>
</dbReference>
<accession>D0SL05</accession>
<name>D0SL05_ACIJU</name>
<dbReference type="AlphaFoldDB" id="D0SL05"/>
<organism evidence="2 3">
    <name type="scientific">Acinetobacter junii SH205</name>
    <dbReference type="NCBI Taxonomy" id="575587"/>
    <lineage>
        <taxon>Bacteria</taxon>
        <taxon>Pseudomonadati</taxon>
        <taxon>Pseudomonadota</taxon>
        <taxon>Gammaproteobacteria</taxon>
        <taxon>Moraxellales</taxon>
        <taxon>Moraxellaceae</taxon>
        <taxon>Acinetobacter</taxon>
    </lineage>
</organism>
<feature type="domain" description="FilE C-terminal" evidence="1">
    <location>
        <begin position="237"/>
        <end position="400"/>
    </location>
</feature>